<dbReference type="EMBL" id="OBDO01000005">
    <property type="protein sequence ID" value="SNX96838.1"/>
    <property type="molecule type" value="Genomic_DNA"/>
</dbReference>
<reference evidence="1 2" key="1">
    <citation type="submission" date="2017-09" db="EMBL/GenBank/DDBJ databases">
        <authorList>
            <person name="Ehlers B."/>
            <person name="Leendertz F.H."/>
        </authorList>
    </citation>
    <scope>NUCLEOTIDE SEQUENCE [LARGE SCALE GENOMIC DNA]</scope>
    <source>
        <strain evidence="1 2">DSM 46844</strain>
    </source>
</reference>
<protein>
    <recommendedName>
        <fullName evidence="3">Excreted virulence factor EspC, type VII ESX diderm</fullName>
    </recommendedName>
</protein>
<evidence type="ECO:0000313" key="1">
    <source>
        <dbReference type="EMBL" id="SNX96838.1"/>
    </source>
</evidence>
<dbReference type="Proteomes" id="UP000219514">
    <property type="component" value="Unassembled WGS sequence"/>
</dbReference>
<accession>A0A285ECJ1</accession>
<sequence>MSLTIAAEFDAIEALAAELDALAAELDDDARLCRSTAVSLGTAAGPDVGERAGAAGAGWGGLLDLVAQHTGALAGTLRSAVASYRLTDAVLADRVLARRQGTAPR</sequence>
<evidence type="ECO:0000313" key="2">
    <source>
        <dbReference type="Proteomes" id="UP000219514"/>
    </source>
</evidence>
<proteinExistence type="predicted"/>
<evidence type="ECO:0008006" key="3">
    <source>
        <dbReference type="Google" id="ProtNLM"/>
    </source>
</evidence>
<keyword evidence="2" id="KW-1185">Reference proteome</keyword>
<name>A0A285ECJ1_9ACTN</name>
<dbReference type="OrthoDB" id="5195985at2"/>
<gene>
    <name evidence="1" type="ORF">SAMN06893097_105177</name>
</gene>
<dbReference type="AlphaFoldDB" id="A0A285ECJ1"/>
<dbReference type="RefSeq" id="WP_097206827.1">
    <property type="nucleotide sequence ID" value="NZ_JACHXB010000001.1"/>
</dbReference>
<organism evidence="1 2">
    <name type="scientific">Geodermatophilus sabuli</name>
    <dbReference type="NCBI Taxonomy" id="1564158"/>
    <lineage>
        <taxon>Bacteria</taxon>
        <taxon>Bacillati</taxon>
        <taxon>Actinomycetota</taxon>
        <taxon>Actinomycetes</taxon>
        <taxon>Geodermatophilales</taxon>
        <taxon>Geodermatophilaceae</taxon>
        <taxon>Geodermatophilus</taxon>
    </lineage>
</organism>